<feature type="transmembrane region" description="Helical" evidence="6">
    <location>
        <begin position="661"/>
        <end position="681"/>
    </location>
</feature>
<feature type="transmembrane region" description="Helical" evidence="6">
    <location>
        <begin position="573"/>
        <end position="596"/>
    </location>
</feature>
<keyword evidence="9" id="KW-1185">Reference proteome</keyword>
<name>A0AAV9JK13_9PEZI</name>
<sequence>MSASASGNDLPGHVTTTRWQSAEDQAYFESMSEKDLVRMTKALVGEVERRGVAQIDGCPQWMPDSRVDFWRLSVYLENEEVYSKENKADEQNPPSSAHTSPPRTIDPTAPANTLPKKLCIVINPARARRTMEKLADLEGSKPTTPTSVIKQEVENDGQDDGLGIRFSEEAPAPVAFSPTPVSSLVKSGSASPSNDGFPANPLEPAHSTSSPSKPAIEKPTGTSGDEPDKVQEGVPQRAALGLEGIIAPAKKPLTVLDLPGELLFQICGEGVPDMPERLTKEDQDGKRRCSQPALMRASRALHSTMAYVYFKHEFNERYNIGLIEPKRSSLEFGIVKTLIRPIKDKNAEIARRWPYATDDPPLTLNVTVHSITKATLWGLSRWVAVFCEPSIGGGRRLQGLEELGKQLGRDGVRGNKAIQEETWKWLQVLKTPRRVGLDAANALNILIKVDKKAFAAVTHAHEEDVPGTVNLRAAEGDDTAYGQALFPVPAEDPNDPLQWPAWKKMTILVICSLYSFLSNSSLLGPAVYISIWAKEFDISPVTSSGLISYPNICYGLGTLITVPMYLKFGRRPVMLLSLLVYLAGLIASGCSTSFGGLMAGRLIHAVASGVCEALPVQLVNDIFFLHERGTKLGVYTVCLCWGSTGPLYAGYMLAGGYSWRLYFYVETAFAGLLLILAFLFVEETTYKRVSPSGPSIPNPEGEKRVYGQSELDDKSADMVEHVEVQTLVPPRRSFLATLKPWSAINHDEQYFMTAVRSFSYFLVPSVLWVVTSYGIYIGLGALAFNYTFPVKIIAPPYNWKAENSGLIALGNLIGYGLAVPLTASSDRLAAYLTKRNNGIREAEMRLGVLLPAMLIAPAGLVVYGLTAQHDLHWIGYFAGVAMTDWGSYFYFTFTLAYAVDSYNANTSEMLIAMCVGKQMISFAFGIYLLDWVVASGYAVIVAGVFCAVLLANNLCLFIFMFFGKRIRVYYASTWLSRMHRRTIKKPHEQL</sequence>
<evidence type="ECO:0000313" key="9">
    <source>
        <dbReference type="Proteomes" id="UP001324427"/>
    </source>
</evidence>
<reference evidence="8 9" key="1">
    <citation type="submission" date="2021-11" db="EMBL/GenBank/DDBJ databases">
        <title>Black yeast isolated from Biological Soil Crust.</title>
        <authorList>
            <person name="Kurbessoian T."/>
        </authorList>
    </citation>
    <scope>NUCLEOTIDE SEQUENCE [LARGE SCALE GENOMIC DNA]</scope>
    <source>
        <strain evidence="8 9">CCFEE 5522</strain>
    </source>
</reference>
<feature type="transmembrane region" description="Helical" evidence="6">
    <location>
        <begin position="935"/>
        <end position="962"/>
    </location>
</feature>
<evidence type="ECO:0000256" key="3">
    <source>
        <dbReference type="ARBA" id="ARBA00022989"/>
    </source>
</evidence>
<accession>A0AAV9JK13</accession>
<organism evidence="8 9">
    <name type="scientific">Oleoguttula mirabilis</name>
    <dbReference type="NCBI Taxonomy" id="1507867"/>
    <lineage>
        <taxon>Eukaryota</taxon>
        <taxon>Fungi</taxon>
        <taxon>Dikarya</taxon>
        <taxon>Ascomycota</taxon>
        <taxon>Pezizomycotina</taxon>
        <taxon>Dothideomycetes</taxon>
        <taxon>Dothideomycetidae</taxon>
        <taxon>Mycosphaerellales</taxon>
        <taxon>Teratosphaeriaceae</taxon>
        <taxon>Oleoguttula</taxon>
    </lineage>
</organism>
<dbReference type="GO" id="GO:0022857">
    <property type="term" value="F:transmembrane transporter activity"/>
    <property type="evidence" value="ECO:0007669"/>
    <property type="project" value="InterPro"/>
</dbReference>
<feature type="transmembrane region" description="Helical" evidence="6">
    <location>
        <begin position="873"/>
        <end position="898"/>
    </location>
</feature>
<dbReference type="SUPFAM" id="SSF103473">
    <property type="entry name" value="MFS general substrate transporter"/>
    <property type="match status" value="1"/>
</dbReference>
<comment type="caution">
    <text evidence="8">The sequence shown here is derived from an EMBL/GenBank/DDBJ whole genome shotgun (WGS) entry which is preliminary data.</text>
</comment>
<dbReference type="InterPro" id="IPR020846">
    <property type="entry name" value="MFS_dom"/>
</dbReference>
<feature type="region of interest" description="Disordered" evidence="5">
    <location>
        <begin position="133"/>
        <end position="230"/>
    </location>
</feature>
<dbReference type="AlphaFoldDB" id="A0AAV9JK13"/>
<dbReference type="PANTHER" id="PTHR23502:SF160">
    <property type="entry name" value="MAJOR FACILITATOR SUPERFAMILY (MFS) PROFILE DOMAIN-CONTAINING PROTEIN-RELATED"/>
    <property type="match status" value="1"/>
</dbReference>
<comment type="subcellular location">
    <subcellularLocation>
        <location evidence="1">Membrane</location>
        <topology evidence="1">Multi-pass membrane protein</topology>
    </subcellularLocation>
</comment>
<dbReference type="EMBL" id="JAVFHQ010000019">
    <property type="protein sequence ID" value="KAK4545526.1"/>
    <property type="molecule type" value="Genomic_DNA"/>
</dbReference>
<dbReference type="Gene3D" id="1.20.1250.20">
    <property type="entry name" value="MFS general substrate transporter like domains"/>
    <property type="match status" value="1"/>
</dbReference>
<dbReference type="PROSITE" id="PS50850">
    <property type="entry name" value="MFS"/>
    <property type="match status" value="1"/>
</dbReference>
<feature type="domain" description="Major facilitator superfamily (MFS) profile" evidence="7">
    <location>
        <begin position="504"/>
        <end position="967"/>
    </location>
</feature>
<proteinExistence type="predicted"/>
<feature type="region of interest" description="Disordered" evidence="5">
    <location>
        <begin position="83"/>
        <end position="112"/>
    </location>
</feature>
<evidence type="ECO:0000256" key="6">
    <source>
        <dbReference type="SAM" id="Phobius"/>
    </source>
</evidence>
<evidence type="ECO:0000256" key="2">
    <source>
        <dbReference type="ARBA" id="ARBA00022692"/>
    </source>
</evidence>
<gene>
    <name evidence="8" type="ORF">LTR36_002876</name>
</gene>
<evidence type="ECO:0000259" key="7">
    <source>
        <dbReference type="PROSITE" id="PS50850"/>
    </source>
</evidence>
<protein>
    <recommendedName>
        <fullName evidence="7">Major facilitator superfamily (MFS) profile domain-containing protein</fullName>
    </recommendedName>
</protein>
<feature type="transmembrane region" description="Helical" evidence="6">
    <location>
        <begin position="760"/>
        <end position="784"/>
    </location>
</feature>
<dbReference type="PANTHER" id="PTHR23502">
    <property type="entry name" value="MAJOR FACILITATOR SUPERFAMILY"/>
    <property type="match status" value="1"/>
</dbReference>
<feature type="transmembrane region" description="Helical" evidence="6">
    <location>
        <begin position="846"/>
        <end position="867"/>
    </location>
</feature>
<keyword evidence="2 6" id="KW-0812">Transmembrane</keyword>
<feature type="transmembrane region" description="Helical" evidence="6">
    <location>
        <begin position="910"/>
        <end position="929"/>
    </location>
</feature>
<evidence type="ECO:0000256" key="5">
    <source>
        <dbReference type="SAM" id="MobiDB-lite"/>
    </source>
</evidence>
<evidence type="ECO:0000256" key="4">
    <source>
        <dbReference type="ARBA" id="ARBA00023136"/>
    </source>
</evidence>
<dbReference type="InterPro" id="IPR011701">
    <property type="entry name" value="MFS"/>
</dbReference>
<feature type="transmembrane region" description="Helical" evidence="6">
    <location>
        <begin position="804"/>
        <end position="825"/>
    </location>
</feature>
<dbReference type="Proteomes" id="UP001324427">
    <property type="component" value="Unassembled WGS sequence"/>
</dbReference>
<feature type="compositionally biased region" description="Polar residues" evidence="5">
    <location>
        <begin position="179"/>
        <end position="194"/>
    </location>
</feature>
<evidence type="ECO:0000256" key="1">
    <source>
        <dbReference type="ARBA" id="ARBA00004141"/>
    </source>
</evidence>
<dbReference type="Pfam" id="PF07690">
    <property type="entry name" value="MFS_1"/>
    <property type="match status" value="1"/>
</dbReference>
<evidence type="ECO:0000313" key="8">
    <source>
        <dbReference type="EMBL" id="KAK4545526.1"/>
    </source>
</evidence>
<keyword evidence="3 6" id="KW-1133">Transmembrane helix</keyword>
<feature type="compositionally biased region" description="Polar residues" evidence="5">
    <location>
        <begin position="92"/>
        <end position="102"/>
    </location>
</feature>
<keyword evidence="4 6" id="KW-0472">Membrane</keyword>
<dbReference type="InterPro" id="IPR036259">
    <property type="entry name" value="MFS_trans_sf"/>
</dbReference>
<feature type="transmembrane region" description="Helical" evidence="6">
    <location>
        <begin position="632"/>
        <end position="649"/>
    </location>
</feature>
<dbReference type="GO" id="GO:0005886">
    <property type="term" value="C:plasma membrane"/>
    <property type="evidence" value="ECO:0007669"/>
    <property type="project" value="TreeGrafter"/>
</dbReference>